<feature type="region of interest" description="Disordered" evidence="4">
    <location>
        <begin position="751"/>
        <end position="786"/>
    </location>
</feature>
<dbReference type="InterPro" id="IPR018477">
    <property type="entry name" value="BICD"/>
</dbReference>
<reference evidence="5" key="1">
    <citation type="submission" date="2020-05" db="UniProtKB">
        <authorList>
            <consortium name="EnsemblMetazoa"/>
        </authorList>
    </citation>
    <scope>IDENTIFICATION</scope>
    <source>
        <strain evidence="5">Yale</strain>
    </source>
</reference>
<dbReference type="EMBL" id="CCAG010020381">
    <property type="status" value="NOT_ANNOTATED_CDS"/>
    <property type="molecule type" value="Genomic_DNA"/>
</dbReference>
<dbReference type="GO" id="GO:0070840">
    <property type="term" value="F:dynein complex binding"/>
    <property type="evidence" value="ECO:0007669"/>
    <property type="project" value="InterPro"/>
</dbReference>
<dbReference type="STRING" id="37546.A0A1B0FHP1"/>
<evidence type="ECO:0008006" key="7">
    <source>
        <dbReference type="Google" id="ProtNLM"/>
    </source>
</evidence>
<dbReference type="GO" id="GO:0034452">
    <property type="term" value="F:dynactin binding"/>
    <property type="evidence" value="ECO:0007669"/>
    <property type="project" value="TreeGrafter"/>
</dbReference>
<dbReference type="Gene3D" id="6.10.250.2470">
    <property type="match status" value="1"/>
</dbReference>
<keyword evidence="2 3" id="KW-0175">Coiled coil</keyword>
<keyword evidence="6" id="KW-1185">Reference proteome</keyword>
<name>A0A1B0FHP1_GLOMM</name>
<dbReference type="VEuPathDB" id="VectorBase:GMOY003303"/>
<organism evidence="5 6">
    <name type="scientific">Glossina morsitans morsitans</name>
    <name type="common">Savannah tsetse fly</name>
    <dbReference type="NCBI Taxonomy" id="37546"/>
    <lineage>
        <taxon>Eukaryota</taxon>
        <taxon>Metazoa</taxon>
        <taxon>Ecdysozoa</taxon>
        <taxon>Arthropoda</taxon>
        <taxon>Hexapoda</taxon>
        <taxon>Insecta</taxon>
        <taxon>Pterygota</taxon>
        <taxon>Neoptera</taxon>
        <taxon>Endopterygota</taxon>
        <taxon>Diptera</taxon>
        <taxon>Brachycera</taxon>
        <taxon>Muscomorpha</taxon>
        <taxon>Hippoboscoidea</taxon>
        <taxon>Glossinidae</taxon>
        <taxon>Glossina</taxon>
    </lineage>
</organism>
<dbReference type="Proteomes" id="UP000092444">
    <property type="component" value="Unassembled WGS sequence"/>
</dbReference>
<dbReference type="GO" id="GO:0070507">
    <property type="term" value="P:regulation of microtubule cytoskeleton organization"/>
    <property type="evidence" value="ECO:0007669"/>
    <property type="project" value="TreeGrafter"/>
</dbReference>
<proteinExistence type="inferred from homology"/>
<protein>
    <recommendedName>
        <fullName evidence="7">Protein bicaudal D</fullName>
    </recommendedName>
</protein>
<dbReference type="GO" id="GO:0072393">
    <property type="term" value="P:microtubule anchoring at microtubule organizing center"/>
    <property type="evidence" value="ECO:0007669"/>
    <property type="project" value="TreeGrafter"/>
</dbReference>
<evidence type="ECO:0000256" key="3">
    <source>
        <dbReference type="SAM" id="Coils"/>
    </source>
</evidence>
<dbReference type="AlphaFoldDB" id="A0A1B0FHP1"/>
<evidence type="ECO:0000256" key="2">
    <source>
        <dbReference type="ARBA" id="ARBA00023054"/>
    </source>
</evidence>
<feature type="coiled-coil region" evidence="3">
    <location>
        <begin position="10"/>
        <end position="251"/>
    </location>
</feature>
<evidence type="ECO:0000256" key="4">
    <source>
        <dbReference type="SAM" id="MobiDB-lite"/>
    </source>
</evidence>
<evidence type="ECO:0000256" key="1">
    <source>
        <dbReference type="ARBA" id="ARBA00010061"/>
    </source>
</evidence>
<feature type="compositionally biased region" description="Low complexity" evidence="4">
    <location>
        <begin position="767"/>
        <end position="780"/>
    </location>
</feature>
<accession>A0A1B0FHP1</accession>
<dbReference type="GO" id="GO:0005829">
    <property type="term" value="C:cytosol"/>
    <property type="evidence" value="ECO:0007669"/>
    <property type="project" value="TreeGrafter"/>
</dbReference>
<dbReference type="PANTHER" id="PTHR31233">
    <property type="entry name" value="BICAUDAL D FAMILY MEMBER"/>
    <property type="match status" value="1"/>
</dbReference>
<evidence type="ECO:0000313" key="6">
    <source>
        <dbReference type="Proteomes" id="UP000092444"/>
    </source>
</evidence>
<feature type="coiled-coil region" evidence="3">
    <location>
        <begin position="614"/>
        <end position="747"/>
    </location>
</feature>
<dbReference type="EnsemblMetazoa" id="GMOY003303-RA">
    <property type="protein sequence ID" value="GMOY003303-PA"/>
    <property type="gene ID" value="GMOY003303"/>
</dbReference>
<dbReference type="Pfam" id="PF09730">
    <property type="entry name" value="BicD"/>
    <property type="match status" value="1"/>
</dbReference>
<dbReference type="PhylomeDB" id="A0A1B0FHP1"/>
<feature type="coiled-coil region" evidence="3">
    <location>
        <begin position="322"/>
        <end position="377"/>
    </location>
</feature>
<sequence length="786" mass="89980">MSLDSGAGGLADLPKNVDELRLEVERLTRELDQATSERAQSAQYGLSLLEEKSGLAQKVEELETLYENAKHELEITQEALTKYQTSQKVTTKTGIEQEETLLNESAARETSLNLQILDLENEVKQLRHELERVRNERDRMLQENSDIGRDKSDNEAERLRLKAELKELKFRETRMLTEYSELEEENISLQKQVSSLRSSQVEFEGAKHEIRRLTEELELLNQQVDELANLRKIAEKQMEEALEALQGEREAKYALKKEFDSHLNRESMYHISNLAYNIRNNIDDNTSANSDGEEENLALKRIEADLTTELKSPDGTKCDLFSEIHLNELKKLEKQLESMENEKTNLTANLREAQSNLDRSQNELQNFMARLAVLTAHVDSLVQLKKQYDNREDPQEAIKRQQNEENLKQKLRDCLGQYINWFTLASKEIDGLKTDLTELQKGLNYTDAMTSLRNEVSNLKNKLLSTEQKSLDLQSDVQTLTNISRNAGQSLGSARSTLVALSDDLAQLYHLVCTVNGEMPARVLLDHKSDDMSFENDSLTAIQSQFKSDVFIARPQIVEDLQGLADSVEIKKYVDTVNDQIKYLKTAVEHTIELNKNKVRGSVSEDDKYNREEIEELQEQIIKLKSLLSTKREQIATLRTVLKSNKQTAEVALTNLKSKYENEKMVVSETMSKLRNELKILKEDAATFSSLRAMFAARCEEYVTQVDDLNRQLEAAEEEKKTLNQLLRLAVQQKLNLTQKLEEIEMDREMRHARRPMPAQRGTGGKSSLSSRPSARSAASNNQNTF</sequence>
<dbReference type="Gene3D" id="6.10.250.3110">
    <property type="match status" value="1"/>
</dbReference>
<dbReference type="GO" id="GO:0005794">
    <property type="term" value="C:Golgi apparatus"/>
    <property type="evidence" value="ECO:0007669"/>
    <property type="project" value="TreeGrafter"/>
</dbReference>
<comment type="similarity">
    <text evidence="1">Belongs to the BicD family.</text>
</comment>
<dbReference type="GO" id="GO:0008093">
    <property type="term" value="F:cytoskeletal anchor activity"/>
    <property type="evidence" value="ECO:0007669"/>
    <property type="project" value="InterPro"/>
</dbReference>
<dbReference type="PANTHER" id="PTHR31233:SF6">
    <property type="entry name" value="PROTEIN BICAUDAL D"/>
    <property type="match status" value="1"/>
</dbReference>
<evidence type="ECO:0000313" key="5">
    <source>
        <dbReference type="EnsemblMetazoa" id="GMOY003303-PA"/>
    </source>
</evidence>